<dbReference type="EMBL" id="CAJNOQ010006366">
    <property type="protein sequence ID" value="CAF1132592.1"/>
    <property type="molecule type" value="Genomic_DNA"/>
</dbReference>
<dbReference type="EMBL" id="CAJNOK010001939">
    <property type="protein sequence ID" value="CAF0836938.1"/>
    <property type="molecule type" value="Genomic_DNA"/>
</dbReference>
<dbReference type="AlphaFoldDB" id="A0A814RI72"/>
<comment type="caution">
    <text evidence="3">The sequence shown here is derived from an EMBL/GenBank/DDBJ whole genome shotgun (WGS) entry which is preliminary data.</text>
</comment>
<protein>
    <submittedName>
        <fullName evidence="3">Uncharacterized protein</fullName>
    </submittedName>
</protein>
<sequence length="246" mass="28948">MLNRALRTEDMNTILDFRYFILDLYNQLYKVQTDFDRSSMTLPRAKSDRTLIVYHGQLISSKELSKLKRNIGGYIIINTFLSTTTSSEIALLYAGDGLQRPVYESVLFEIEYELQHRIDRKKPFADISHISQIKDENEVLFTAGTIFHVKSLKRFNDDLWILHLHLYNNENEEINEIEKSTKLILLLALHNQLSALSVTDKKETQQGVVTDLNKSKYKNLMINFKYRYLFYLIIIVVLYFYLRTGN</sequence>
<gene>
    <name evidence="3" type="ORF">GPM918_LOCUS20276</name>
    <name evidence="2" type="ORF">OVA965_LOCUS6442</name>
    <name evidence="5" type="ORF">SRO942_LOCUS20273</name>
    <name evidence="4" type="ORF">TMI583_LOCUS6438</name>
</gene>
<feature type="transmembrane region" description="Helical" evidence="1">
    <location>
        <begin position="224"/>
        <end position="242"/>
    </location>
</feature>
<keyword evidence="1" id="KW-1133">Transmembrane helix</keyword>
<dbReference type="EMBL" id="CAJOBA010001939">
    <property type="protein sequence ID" value="CAF3621782.1"/>
    <property type="molecule type" value="Genomic_DNA"/>
</dbReference>
<dbReference type="Proteomes" id="UP000682733">
    <property type="component" value="Unassembled WGS sequence"/>
</dbReference>
<proteinExistence type="predicted"/>
<dbReference type="PROSITE" id="PS51996">
    <property type="entry name" value="TR_MART"/>
    <property type="match status" value="1"/>
</dbReference>
<dbReference type="EMBL" id="CAJOBC010006366">
    <property type="protein sequence ID" value="CAF3896414.1"/>
    <property type="molecule type" value="Genomic_DNA"/>
</dbReference>
<evidence type="ECO:0000256" key="1">
    <source>
        <dbReference type="SAM" id="Phobius"/>
    </source>
</evidence>
<keyword evidence="1" id="KW-0812">Transmembrane</keyword>
<dbReference type="Proteomes" id="UP000677228">
    <property type="component" value="Unassembled WGS sequence"/>
</dbReference>
<dbReference type="Gene3D" id="3.90.176.10">
    <property type="entry name" value="Toxin ADP-ribosyltransferase, Chain A, domain 1"/>
    <property type="match status" value="1"/>
</dbReference>
<accession>A0A814RI72</accession>
<dbReference type="Proteomes" id="UP000663829">
    <property type="component" value="Unassembled WGS sequence"/>
</dbReference>
<name>A0A814RI72_9BILA</name>
<dbReference type="Proteomes" id="UP000681722">
    <property type="component" value="Unassembled WGS sequence"/>
</dbReference>
<evidence type="ECO:0000313" key="6">
    <source>
        <dbReference type="Proteomes" id="UP000663829"/>
    </source>
</evidence>
<keyword evidence="6" id="KW-1185">Reference proteome</keyword>
<dbReference type="SUPFAM" id="SSF56399">
    <property type="entry name" value="ADP-ribosylation"/>
    <property type="match status" value="1"/>
</dbReference>
<organism evidence="3 6">
    <name type="scientific">Didymodactylos carnosus</name>
    <dbReference type="NCBI Taxonomy" id="1234261"/>
    <lineage>
        <taxon>Eukaryota</taxon>
        <taxon>Metazoa</taxon>
        <taxon>Spiralia</taxon>
        <taxon>Gnathifera</taxon>
        <taxon>Rotifera</taxon>
        <taxon>Eurotatoria</taxon>
        <taxon>Bdelloidea</taxon>
        <taxon>Philodinida</taxon>
        <taxon>Philodinidae</taxon>
        <taxon>Didymodactylos</taxon>
    </lineage>
</organism>
<evidence type="ECO:0000313" key="2">
    <source>
        <dbReference type="EMBL" id="CAF0836938.1"/>
    </source>
</evidence>
<evidence type="ECO:0000313" key="5">
    <source>
        <dbReference type="EMBL" id="CAF3896414.1"/>
    </source>
</evidence>
<evidence type="ECO:0000313" key="4">
    <source>
        <dbReference type="EMBL" id="CAF3621782.1"/>
    </source>
</evidence>
<evidence type="ECO:0000313" key="3">
    <source>
        <dbReference type="EMBL" id="CAF1132592.1"/>
    </source>
</evidence>
<reference evidence="3" key="1">
    <citation type="submission" date="2021-02" db="EMBL/GenBank/DDBJ databases">
        <authorList>
            <person name="Nowell W R."/>
        </authorList>
    </citation>
    <scope>NUCLEOTIDE SEQUENCE</scope>
</reference>
<keyword evidence="1" id="KW-0472">Membrane</keyword>